<feature type="compositionally biased region" description="Low complexity" evidence="1">
    <location>
        <begin position="240"/>
        <end position="255"/>
    </location>
</feature>
<accession>B8AH43</accession>
<dbReference type="EMBL" id="CM000127">
    <property type="protein sequence ID" value="EEC73087.1"/>
    <property type="molecule type" value="Genomic_DNA"/>
</dbReference>
<protein>
    <submittedName>
        <fullName evidence="2">Uncharacterized protein</fullName>
    </submittedName>
</protein>
<organism evidence="2 3">
    <name type="scientific">Oryza sativa subsp. indica</name>
    <name type="common">Rice</name>
    <dbReference type="NCBI Taxonomy" id="39946"/>
    <lineage>
        <taxon>Eukaryota</taxon>
        <taxon>Viridiplantae</taxon>
        <taxon>Streptophyta</taxon>
        <taxon>Embryophyta</taxon>
        <taxon>Tracheophyta</taxon>
        <taxon>Spermatophyta</taxon>
        <taxon>Magnoliopsida</taxon>
        <taxon>Liliopsida</taxon>
        <taxon>Poales</taxon>
        <taxon>Poaceae</taxon>
        <taxon>BOP clade</taxon>
        <taxon>Oryzoideae</taxon>
        <taxon>Oryzeae</taxon>
        <taxon>Oryzinae</taxon>
        <taxon>Oryza</taxon>
        <taxon>Oryza sativa</taxon>
    </lineage>
</organism>
<gene>
    <name evidence="2" type="ORF">OsI_07056</name>
</gene>
<evidence type="ECO:0000256" key="1">
    <source>
        <dbReference type="SAM" id="MobiDB-lite"/>
    </source>
</evidence>
<name>B8AH43_ORYSI</name>
<dbReference type="Proteomes" id="UP000007015">
    <property type="component" value="Chromosome 2"/>
</dbReference>
<dbReference type="AlphaFoldDB" id="B8AH43"/>
<feature type="compositionally biased region" description="Polar residues" evidence="1">
    <location>
        <begin position="204"/>
        <end position="227"/>
    </location>
</feature>
<evidence type="ECO:0000313" key="2">
    <source>
        <dbReference type="EMBL" id="EEC73087.1"/>
    </source>
</evidence>
<evidence type="ECO:0000313" key="3">
    <source>
        <dbReference type="Proteomes" id="UP000007015"/>
    </source>
</evidence>
<sequence length="302" mass="32360">MGPMHWGYPPPVYPQFPSWGCDPWAPYPAVPVTYFQQGWNAPVAIGGEHLYNQRGREARASDAIVIHGGDNNLSKRKRLAVPARRNSPKNNMASNSIKSGSQRMWVPIRPRDDAGASVAHEGGEVGPSSVVVSRAVATLDESRAAGPLKIGDVVIEKPELAAAAIEELKTRGVGSSSQGQLADGASPGSSVQGVVCQPYGLGSSRGTWQRLTRSSSSTHYGRNQQPTCFWREKRQQEDAGVGSSSSVQQTVGVQQRFGDETLANQCSASSSGGNRSKRLAPGTVPQPQWCPPGIKHTQKRRL</sequence>
<feature type="region of interest" description="Disordered" evidence="1">
    <location>
        <begin position="171"/>
        <end position="302"/>
    </location>
</feature>
<proteinExistence type="predicted"/>
<feature type="compositionally biased region" description="Polar residues" evidence="1">
    <location>
        <begin position="262"/>
        <end position="274"/>
    </location>
</feature>
<reference evidence="2 3" key="1">
    <citation type="journal article" date="2005" name="PLoS Biol.">
        <title>The genomes of Oryza sativa: a history of duplications.</title>
        <authorList>
            <person name="Yu J."/>
            <person name="Wang J."/>
            <person name="Lin W."/>
            <person name="Li S."/>
            <person name="Li H."/>
            <person name="Zhou J."/>
            <person name="Ni P."/>
            <person name="Dong W."/>
            <person name="Hu S."/>
            <person name="Zeng C."/>
            <person name="Zhang J."/>
            <person name="Zhang Y."/>
            <person name="Li R."/>
            <person name="Xu Z."/>
            <person name="Li S."/>
            <person name="Li X."/>
            <person name="Zheng H."/>
            <person name="Cong L."/>
            <person name="Lin L."/>
            <person name="Yin J."/>
            <person name="Geng J."/>
            <person name="Li G."/>
            <person name="Shi J."/>
            <person name="Liu J."/>
            <person name="Lv H."/>
            <person name="Li J."/>
            <person name="Wang J."/>
            <person name="Deng Y."/>
            <person name="Ran L."/>
            <person name="Shi X."/>
            <person name="Wang X."/>
            <person name="Wu Q."/>
            <person name="Li C."/>
            <person name="Ren X."/>
            <person name="Wang J."/>
            <person name="Wang X."/>
            <person name="Li D."/>
            <person name="Liu D."/>
            <person name="Zhang X."/>
            <person name="Ji Z."/>
            <person name="Zhao W."/>
            <person name="Sun Y."/>
            <person name="Zhang Z."/>
            <person name="Bao J."/>
            <person name="Han Y."/>
            <person name="Dong L."/>
            <person name="Ji J."/>
            <person name="Chen P."/>
            <person name="Wu S."/>
            <person name="Liu J."/>
            <person name="Xiao Y."/>
            <person name="Bu D."/>
            <person name="Tan J."/>
            <person name="Yang L."/>
            <person name="Ye C."/>
            <person name="Zhang J."/>
            <person name="Xu J."/>
            <person name="Zhou Y."/>
            <person name="Yu Y."/>
            <person name="Zhang B."/>
            <person name="Zhuang S."/>
            <person name="Wei H."/>
            <person name="Liu B."/>
            <person name="Lei M."/>
            <person name="Yu H."/>
            <person name="Li Y."/>
            <person name="Xu H."/>
            <person name="Wei S."/>
            <person name="He X."/>
            <person name="Fang L."/>
            <person name="Zhang Z."/>
            <person name="Zhang Y."/>
            <person name="Huang X."/>
            <person name="Su Z."/>
            <person name="Tong W."/>
            <person name="Li J."/>
            <person name="Tong Z."/>
            <person name="Li S."/>
            <person name="Ye J."/>
            <person name="Wang L."/>
            <person name="Fang L."/>
            <person name="Lei T."/>
            <person name="Chen C."/>
            <person name="Chen H."/>
            <person name="Xu Z."/>
            <person name="Li H."/>
            <person name="Huang H."/>
            <person name="Zhang F."/>
            <person name="Xu H."/>
            <person name="Li N."/>
            <person name="Zhao C."/>
            <person name="Li S."/>
            <person name="Dong L."/>
            <person name="Huang Y."/>
            <person name="Li L."/>
            <person name="Xi Y."/>
            <person name="Qi Q."/>
            <person name="Li W."/>
            <person name="Zhang B."/>
            <person name="Hu W."/>
            <person name="Zhang Y."/>
            <person name="Tian X."/>
            <person name="Jiao Y."/>
            <person name="Liang X."/>
            <person name="Jin J."/>
            <person name="Gao L."/>
            <person name="Zheng W."/>
            <person name="Hao B."/>
            <person name="Liu S."/>
            <person name="Wang W."/>
            <person name="Yuan L."/>
            <person name="Cao M."/>
            <person name="McDermott J."/>
            <person name="Samudrala R."/>
            <person name="Wang J."/>
            <person name="Wong G.K."/>
            <person name="Yang H."/>
        </authorList>
    </citation>
    <scope>NUCLEOTIDE SEQUENCE [LARGE SCALE GENOMIC DNA]</scope>
    <source>
        <strain evidence="3">cv. 93-11</strain>
    </source>
</reference>
<keyword evidence="3" id="KW-1185">Reference proteome</keyword>
<dbReference type="Gramene" id="BGIOSGA006549-TA">
    <property type="protein sequence ID" value="BGIOSGA006549-PA"/>
    <property type="gene ID" value="BGIOSGA006549"/>
</dbReference>
<dbReference type="HOGENOM" id="CLU_922533_0_0_1"/>